<dbReference type="PROSITE" id="PS50297">
    <property type="entry name" value="ANK_REP_REGION"/>
    <property type="match status" value="1"/>
</dbReference>
<sequence length="339" mass="38525">MIRYQGWDAAFFDALLDGYPLHLAASHGDVPEIHRLLDTGYNINELHLPRSNQMGFGSALHIAVWCDQTAAFAALLERGANMDILDERTPDERKVEDTPIRLAVRLGRRDMVRKMWRSGAQRHMYAKTSNLADRVTLLEVAAREGYPDIVGDMLSWKSDWTYDQRLNALRKACRAYDVDADAGCTRLLLNDWQYDPEDLEEIACETIIHRVEGGGNLAKVIAALLDEHRGQVMGDNHAHQDLLDLLLPGAAASQSQIESLRLLLQSGADPNAPIKKNAWTQSRFPLQLTLHFEQWDAQTRTFNVEGLKTMLDYGARTDILYKDEKITLENWRRENMGEL</sequence>
<keyword evidence="5" id="KW-1185">Reference proteome</keyword>
<evidence type="ECO:0000256" key="3">
    <source>
        <dbReference type="PROSITE-ProRule" id="PRU00023"/>
    </source>
</evidence>
<reference evidence="4 5" key="1">
    <citation type="journal article" date="2018" name="Sci. Rep.">
        <title>Comparative genomics provides insights into the lifestyle and reveals functional heterogeneity of dark septate endophytic fungi.</title>
        <authorList>
            <person name="Knapp D.G."/>
            <person name="Nemeth J.B."/>
            <person name="Barry K."/>
            <person name="Hainaut M."/>
            <person name="Henrissat B."/>
            <person name="Johnson J."/>
            <person name="Kuo A."/>
            <person name="Lim J.H.P."/>
            <person name="Lipzen A."/>
            <person name="Nolan M."/>
            <person name="Ohm R.A."/>
            <person name="Tamas L."/>
            <person name="Grigoriev I.V."/>
            <person name="Spatafora J.W."/>
            <person name="Nagy L.G."/>
            <person name="Kovacs G.M."/>
        </authorList>
    </citation>
    <scope>NUCLEOTIDE SEQUENCE [LARGE SCALE GENOMIC DNA]</scope>
    <source>
        <strain evidence="4 5">DSE2036</strain>
    </source>
</reference>
<organism evidence="4 5">
    <name type="scientific">Periconia macrospinosa</name>
    <dbReference type="NCBI Taxonomy" id="97972"/>
    <lineage>
        <taxon>Eukaryota</taxon>
        <taxon>Fungi</taxon>
        <taxon>Dikarya</taxon>
        <taxon>Ascomycota</taxon>
        <taxon>Pezizomycotina</taxon>
        <taxon>Dothideomycetes</taxon>
        <taxon>Pleosporomycetidae</taxon>
        <taxon>Pleosporales</taxon>
        <taxon>Massarineae</taxon>
        <taxon>Periconiaceae</taxon>
        <taxon>Periconia</taxon>
    </lineage>
</organism>
<dbReference type="PANTHER" id="PTHR24198">
    <property type="entry name" value="ANKYRIN REPEAT AND PROTEIN KINASE DOMAIN-CONTAINING PROTEIN"/>
    <property type="match status" value="1"/>
</dbReference>
<keyword evidence="2 3" id="KW-0040">ANK repeat</keyword>
<keyword evidence="1" id="KW-0677">Repeat</keyword>
<evidence type="ECO:0000256" key="1">
    <source>
        <dbReference type="ARBA" id="ARBA00022737"/>
    </source>
</evidence>
<dbReference type="SMART" id="SM00248">
    <property type="entry name" value="ANK"/>
    <property type="match status" value="5"/>
</dbReference>
<proteinExistence type="predicted"/>
<evidence type="ECO:0000313" key="5">
    <source>
        <dbReference type="Proteomes" id="UP000244855"/>
    </source>
</evidence>
<dbReference type="Gene3D" id="1.25.40.20">
    <property type="entry name" value="Ankyrin repeat-containing domain"/>
    <property type="match status" value="1"/>
</dbReference>
<protein>
    <submittedName>
        <fullName evidence="4">Ankyrin</fullName>
    </submittedName>
</protein>
<dbReference type="PANTHER" id="PTHR24198:SF165">
    <property type="entry name" value="ANKYRIN REPEAT-CONTAINING PROTEIN-RELATED"/>
    <property type="match status" value="1"/>
</dbReference>
<dbReference type="AlphaFoldDB" id="A0A2V1DKC0"/>
<dbReference type="SUPFAM" id="SSF48403">
    <property type="entry name" value="Ankyrin repeat"/>
    <property type="match status" value="1"/>
</dbReference>
<evidence type="ECO:0000256" key="2">
    <source>
        <dbReference type="ARBA" id="ARBA00023043"/>
    </source>
</evidence>
<dbReference type="Pfam" id="PF13637">
    <property type="entry name" value="Ank_4"/>
    <property type="match status" value="1"/>
</dbReference>
<dbReference type="InterPro" id="IPR002110">
    <property type="entry name" value="Ankyrin_rpt"/>
</dbReference>
<name>A0A2V1DKC0_9PLEO</name>
<feature type="repeat" description="ANK" evidence="3">
    <location>
        <begin position="16"/>
        <end position="48"/>
    </location>
</feature>
<dbReference type="EMBL" id="KZ805417">
    <property type="protein sequence ID" value="PVH98281.1"/>
    <property type="molecule type" value="Genomic_DNA"/>
</dbReference>
<dbReference type="OrthoDB" id="341259at2759"/>
<dbReference type="Proteomes" id="UP000244855">
    <property type="component" value="Unassembled WGS sequence"/>
</dbReference>
<evidence type="ECO:0000313" key="4">
    <source>
        <dbReference type="EMBL" id="PVH98281.1"/>
    </source>
</evidence>
<feature type="repeat" description="ANK" evidence="3">
    <location>
        <begin position="58"/>
        <end position="87"/>
    </location>
</feature>
<accession>A0A2V1DKC0</accession>
<dbReference type="PROSITE" id="PS50088">
    <property type="entry name" value="ANK_REPEAT"/>
    <property type="match status" value="2"/>
</dbReference>
<gene>
    <name evidence="4" type="ORF">DM02DRAFT_673522</name>
</gene>
<dbReference type="STRING" id="97972.A0A2V1DKC0"/>
<dbReference type="InterPro" id="IPR036770">
    <property type="entry name" value="Ankyrin_rpt-contain_sf"/>
</dbReference>